<dbReference type="InterPro" id="IPR036856">
    <property type="entry name" value="Ald_Oxase/Xan_DH_a/b_sf"/>
</dbReference>
<dbReference type="InterPro" id="IPR016208">
    <property type="entry name" value="Ald_Oxase/xanthine_DH-like"/>
</dbReference>
<proteinExistence type="predicted"/>
<evidence type="ECO:0000313" key="3">
    <source>
        <dbReference type="Proteomes" id="UP000815846"/>
    </source>
</evidence>
<feature type="domain" description="Aldehyde oxidase/xanthine dehydrogenase a/b hammerhead" evidence="1">
    <location>
        <begin position="30"/>
        <end position="137"/>
    </location>
</feature>
<dbReference type="InterPro" id="IPR014309">
    <property type="entry name" value="Xanthine_DH_Mopterin-bd_su"/>
</dbReference>
<evidence type="ECO:0000313" key="2">
    <source>
        <dbReference type="EMBL" id="TYK66644.1"/>
    </source>
</evidence>
<gene>
    <name evidence="2" type="primary">xdhB</name>
    <name evidence="2" type="ORF">CWS31_004735</name>
</gene>
<evidence type="ECO:0000259" key="1">
    <source>
        <dbReference type="SMART" id="SM01008"/>
    </source>
</evidence>
<keyword evidence="3" id="KW-1185">Reference proteome</keyword>
<dbReference type="EMBL" id="PJAI02000003">
    <property type="protein sequence ID" value="TYK66644.1"/>
    <property type="molecule type" value="Genomic_DNA"/>
</dbReference>
<dbReference type="EC" id="1.17.1.4" evidence="2"/>
<dbReference type="InterPro" id="IPR046867">
    <property type="entry name" value="AldOxase/xan_DH_MoCoBD2"/>
</dbReference>
<dbReference type="Gene3D" id="3.30.365.10">
    <property type="entry name" value="Aldehyde oxidase/xanthine dehydrogenase, molybdopterin binding domain"/>
    <property type="match status" value="4"/>
</dbReference>
<dbReference type="InterPro" id="IPR008274">
    <property type="entry name" value="AldOxase/xan_DH_MoCoBD1"/>
</dbReference>
<dbReference type="PANTHER" id="PTHR45444:SF3">
    <property type="entry name" value="XANTHINE DEHYDROGENASE"/>
    <property type="match status" value="1"/>
</dbReference>
<reference evidence="2 3" key="1">
    <citation type="submission" date="2019-08" db="EMBL/GenBank/DDBJ databases">
        <title>Microbe sample from Colwellia echini.</title>
        <authorList>
            <person name="Christiansen L."/>
            <person name="Pathiraja D."/>
            <person name="Schultz-Johansen M."/>
            <person name="Choi I.-G."/>
            <person name="Stougaard P."/>
        </authorList>
    </citation>
    <scope>NUCLEOTIDE SEQUENCE [LARGE SCALE GENOMIC DNA]</scope>
    <source>
        <strain evidence="2 3">A3</strain>
    </source>
</reference>
<dbReference type="RefSeq" id="WP_101344726.1">
    <property type="nucleotide sequence ID" value="NZ_PJAI02000003.1"/>
</dbReference>
<dbReference type="GO" id="GO:0004854">
    <property type="term" value="F:xanthine dehydrogenase activity"/>
    <property type="evidence" value="ECO:0007669"/>
    <property type="project" value="UniProtKB-EC"/>
</dbReference>
<dbReference type="SUPFAM" id="SSF54665">
    <property type="entry name" value="CO dehydrogenase molybdoprotein N-domain-like"/>
    <property type="match status" value="1"/>
</dbReference>
<dbReference type="SUPFAM" id="SSF56003">
    <property type="entry name" value="Molybdenum cofactor-binding domain"/>
    <property type="match status" value="1"/>
</dbReference>
<dbReference type="InterPro" id="IPR037165">
    <property type="entry name" value="AldOxase/xan_DH_Mopterin-bd_sf"/>
</dbReference>
<dbReference type="Proteomes" id="UP000815846">
    <property type="component" value="Unassembled WGS sequence"/>
</dbReference>
<keyword evidence="2" id="KW-0560">Oxidoreductase</keyword>
<dbReference type="PANTHER" id="PTHR45444">
    <property type="entry name" value="XANTHINE DEHYDROGENASE"/>
    <property type="match status" value="1"/>
</dbReference>
<dbReference type="Pfam" id="PF20256">
    <property type="entry name" value="MoCoBD_2"/>
    <property type="match status" value="1"/>
</dbReference>
<comment type="caution">
    <text evidence="2">The sequence shown here is derived from an EMBL/GenBank/DDBJ whole genome shotgun (WGS) entry which is preliminary data.</text>
</comment>
<dbReference type="Pfam" id="PF01315">
    <property type="entry name" value="Ald_Xan_dh_C"/>
    <property type="match status" value="1"/>
</dbReference>
<dbReference type="SMART" id="SM01008">
    <property type="entry name" value="Ald_Xan_dh_C"/>
    <property type="match status" value="1"/>
</dbReference>
<dbReference type="Pfam" id="PF02738">
    <property type="entry name" value="MoCoBD_1"/>
    <property type="match status" value="1"/>
</dbReference>
<name>A0ABY3MZP3_9GAMM</name>
<organism evidence="2 3">
    <name type="scientific">Colwellia echini</name>
    <dbReference type="NCBI Taxonomy" id="1982103"/>
    <lineage>
        <taxon>Bacteria</taxon>
        <taxon>Pseudomonadati</taxon>
        <taxon>Pseudomonadota</taxon>
        <taxon>Gammaproteobacteria</taxon>
        <taxon>Alteromonadales</taxon>
        <taxon>Colwelliaceae</taxon>
        <taxon>Colwellia</taxon>
    </lineage>
</organism>
<sequence length="782" mass="85610">MRHFETDKKPTSGGALGKSHYHDSAIKQVCGSANYIDDNPEPAGCLHGYPVLAPITAGVITAIDTSAADALEGVVRIFSAADIPGKIDIGPVFPGDVLLTDKEIQYHHQPVLFVVAESHDIARQAADLIVIHCDESKAVLDIHQAIAEKRWVRPPHSLQRGEAERAISEAKHQLKGELTVGGQEHFYLEGQISLAQPNQDGGLFVQCSTQHPTEVQHLIAKVLKQPFHYVTVEMRRMGGAFGGKETQGAPWGCLAALGAYHLGCAVKVRLARTDDFRLTGKRHPFYNKYHVGFDDDGLIDGVDIEVNGYCGYSPDLSDAIVDRAMFHADNAYYYPNAKITGNRCKVNTVSHTAFRGFGGPQGMIMAEQIMDDVAAALGKDPLEIRKTNLYRIGRDITPYHQKVEQHVLLDMIERLEQDADYWQRKAKIKDFNQHSPIIKKGLAMTPVKFGISFTVQHLNQAGALVHVYSDGSIHLNHGGTEMGQGLNTKVAQIVAQGFGVDLDVVGITATRTDKVPNTSPTAASSGTDLNGMAALNAVNIIKDRLTAFVIEHFDVSDKVVFADNHISHDKGSLSFSDLAELAYMNRISLSSTGYYATPKIHYDREKAQGNPFFYYSHGVALSEVEIDILTGENTVTRVDIYHDVGNSINPSLDVGQIEGAFIQGMGWLTTEDLQWKPNGELASAGPATYKIPAIGDTPAEFNVTLYESANPEATVFRSKAVGEPPFMLSFSVWSAIRNAIHSVSDYRYAPPLDTPATPERILQAVTAAEQWLLDNEQENDND</sequence>
<protein>
    <submittedName>
        <fullName evidence="2">Xanthine dehydrogenase molybdopterin binding subunit</fullName>
        <ecNumber evidence="2">1.17.1.4</ecNumber>
    </submittedName>
</protein>
<dbReference type="NCBIfam" id="TIGR02965">
    <property type="entry name" value="xanthine_xdhB"/>
    <property type="match status" value="1"/>
</dbReference>
<dbReference type="Gene3D" id="3.90.1170.50">
    <property type="entry name" value="Aldehyde oxidase/xanthine dehydrogenase, a/b hammerhead"/>
    <property type="match status" value="1"/>
</dbReference>
<dbReference type="InterPro" id="IPR000674">
    <property type="entry name" value="Ald_Oxase/Xan_DH_a/b"/>
</dbReference>
<accession>A0ABY3MZP3</accession>